<dbReference type="AlphaFoldDB" id="A0A3N4NFJ6"/>
<evidence type="ECO:0000256" key="1">
    <source>
        <dbReference type="ARBA" id="ARBA00004370"/>
    </source>
</evidence>
<name>A0A3N4NFJ6_9NEIS</name>
<dbReference type="GO" id="GO:0032153">
    <property type="term" value="C:cell division site"/>
    <property type="evidence" value="ECO:0007669"/>
    <property type="project" value="UniProtKB-UniRule"/>
</dbReference>
<comment type="caution">
    <text evidence="11">The sequence shown here is derived from an EMBL/GenBank/DDBJ whole genome shotgun (WGS) entry which is preliminary data.</text>
</comment>
<dbReference type="KEGG" id="nwx:CGZ65_12055"/>
<evidence type="ECO:0000256" key="6">
    <source>
        <dbReference type="ARBA" id="ARBA00022989"/>
    </source>
</evidence>
<dbReference type="PROSITE" id="PS51779">
    <property type="entry name" value="POTRA"/>
    <property type="match status" value="1"/>
</dbReference>
<dbReference type="HAMAP" id="MF_00911">
    <property type="entry name" value="FtsQ_subfam"/>
    <property type="match status" value="1"/>
</dbReference>
<evidence type="ECO:0000259" key="10">
    <source>
        <dbReference type="PROSITE" id="PS51779"/>
    </source>
</evidence>
<dbReference type="Gene3D" id="3.10.20.310">
    <property type="entry name" value="membrane protein fhac"/>
    <property type="match status" value="1"/>
</dbReference>
<evidence type="ECO:0000256" key="9">
    <source>
        <dbReference type="HAMAP-Rule" id="MF_00911"/>
    </source>
</evidence>
<dbReference type="InterPro" id="IPR026579">
    <property type="entry name" value="FtsQ"/>
</dbReference>
<feature type="domain" description="POTRA" evidence="10">
    <location>
        <begin position="37"/>
        <end position="106"/>
    </location>
</feature>
<comment type="subunit">
    <text evidence="9">Part of a complex composed of FtsB, FtsL and FtsQ.</text>
</comment>
<dbReference type="Proteomes" id="UP000272412">
    <property type="component" value="Unassembled WGS sequence"/>
</dbReference>
<evidence type="ECO:0000256" key="5">
    <source>
        <dbReference type="ARBA" id="ARBA00022692"/>
    </source>
</evidence>
<evidence type="ECO:0000256" key="7">
    <source>
        <dbReference type="ARBA" id="ARBA00023136"/>
    </source>
</evidence>
<dbReference type="Pfam" id="PF03799">
    <property type="entry name" value="FtsQ_DivIB_C"/>
    <property type="match status" value="1"/>
</dbReference>
<dbReference type="GO" id="GO:0043093">
    <property type="term" value="P:FtsZ-dependent cytokinesis"/>
    <property type="evidence" value="ECO:0007669"/>
    <property type="project" value="UniProtKB-UniRule"/>
</dbReference>
<reference evidence="11 12" key="1">
    <citation type="submission" date="2018-11" db="EMBL/GenBank/DDBJ databases">
        <title>Neisseria weixii sp. nov. isolated from the rectal contents of plateau pika (Ochotona cruzoniae).</title>
        <authorList>
            <person name="Zhang G."/>
        </authorList>
    </citation>
    <scope>NUCLEOTIDE SEQUENCE [LARGE SCALE GENOMIC DNA]</scope>
    <source>
        <strain evidence="11 12">10009</strain>
    </source>
</reference>
<dbReference type="PANTHER" id="PTHR35851:SF1">
    <property type="entry name" value="CELL DIVISION PROTEIN FTSQ"/>
    <property type="match status" value="1"/>
</dbReference>
<evidence type="ECO:0000256" key="4">
    <source>
        <dbReference type="ARBA" id="ARBA00022618"/>
    </source>
</evidence>
<keyword evidence="8 9" id="KW-0131">Cell cycle</keyword>
<evidence type="ECO:0000256" key="8">
    <source>
        <dbReference type="ARBA" id="ARBA00023306"/>
    </source>
</evidence>
<organism evidence="11 12">
    <name type="scientific">Neisseria weixii</name>
    <dbReference type="NCBI Taxonomy" id="1853276"/>
    <lineage>
        <taxon>Bacteria</taxon>
        <taxon>Pseudomonadati</taxon>
        <taxon>Pseudomonadota</taxon>
        <taxon>Betaproteobacteria</taxon>
        <taxon>Neisseriales</taxon>
        <taxon>Neisseriaceae</taxon>
        <taxon>Neisseria</taxon>
    </lineage>
</organism>
<dbReference type="Pfam" id="PF08478">
    <property type="entry name" value="POTRA_1"/>
    <property type="match status" value="1"/>
</dbReference>
<dbReference type="InterPro" id="IPR034746">
    <property type="entry name" value="POTRA"/>
</dbReference>
<dbReference type="InterPro" id="IPR013685">
    <property type="entry name" value="POTRA_FtsQ_type"/>
</dbReference>
<dbReference type="InterPro" id="IPR045335">
    <property type="entry name" value="FtsQ_C_sf"/>
</dbReference>
<keyword evidence="6 9" id="KW-1133">Transmembrane helix</keyword>
<dbReference type="OrthoDB" id="9790370at2"/>
<keyword evidence="12" id="KW-1185">Reference proteome</keyword>
<keyword evidence="4 9" id="KW-0132">Cell division</keyword>
<dbReference type="GO" id="GO:0090529">
    <property type="term" value="P:cell septum assembly"/>
    <property type="evidence" value="ECO:0007669"/>
    <property type="project" value="InterPro"/>
</dbReference>
<dbReference type="PANTHER" id="PTHR35851">
    <property type="entry name" value="CELL DIVISION PROTEIN FTSQ"/>
    <property type="match status" value="1"/>
</dbReference>
<comment type="subcellular location">
    <subcellularLocation>
        <location evidence="9">Cell inner membrane</location>
        <topology evidence="9">Single-pass type II membrane protein</topology>
    </subcellularLocation>
    <subcellularLocation>
        <location evidence="1">Membrane</location>
    </subcellularLocation>
    <text evidence="9">Localizes to the division septum.</text>
</comment>
<dbReference type="RefSeq" id="WP_096295984.1">
    <property type="nucleotide sequence ID" value="NZ_CP023429.1"/>
</dbReference>
<keyword evidence="5 9" id="KW-0812">Transmembrane</keyword>
<dbReference type="Gene3D" id="3.40.50.11690">
    <property type="entry name" value="Cell division protein FtsQ/DivIB"/>
    <property type="match status" value="1"/>
</dbReference>
<sequence length="238" mass="27191">MWDDAGALGRLTRWLCVLAALLLIGTGMAWVYHSNHFPIKQVAIEGKLTHIDDKDLQTIAQKHLVGNIFRADMNAAQEAFQQLPWVDSALVRRRLPDTVEIHLTERIAIAQWKKSGLVDTKGNVFQATLEQDLPVFEGQPGTGKDMVKHYNEFTGILGARDLKVQELIYTPRSAWSVVLDNGITVRLGREHEIKRLQFFAEIWPSLLQKHSDRLAYVDMRYKDGFSVRYKQPLDEPSE</sequence>
<dbReference type="InterPro" id="IPR005548">
    <property type="entry name" value="Cell_div_FtsQ/DivIB_C"/>
</dbReference>
<dbReference type="EMBL" id="RPFL01000001">
    <property type="protein sequence ID" value="RPD90900.1"/>
    <property type="molecule type" value="Genomic_DNA"/>
</dbReference>
<evidence type="ECO:0000256" key="2">
    <source>
        <dbReference type="ARBA" id="ARBA00022475"/>
    </source>
</evidence>
<dbReference type="GO" id="GO:0005886">
    <property type="term" value="C:plasma membrane"/>
    <property type="evidence" value="ECO:0007669"/>
    <property type="project" value="UniProtKB-SubCell"/>
</dbReference>
<protein>
    <recommendedName>
        <fullName evidence="9">Cell division protein FtsQ</fullName>
    </recommendedName>
</protein>
<evidence type="ECO:0000313" key="12">
    <source>
        <dbReference type="Proteomes" id="UP000272412"/>
    </source>
</evidence>
<comment type="similarity">
    <text evidence="9">Belongs to the FtsQ/DivIB family. FtsQ subfamily.</text>
</comment>
<accession>A0A3N4NFJ6</accession>
<proteinExistence type="inferred from homology"/>
<gene>
    <name evidence="9" type="primary">ftsQ</name>
    <name evidence="11" type="ORF">EGK74_00690</name>
</gene>
<keyword evidence="3 9" id="KW-0997">Cell inner membrane</keyword>
<evidence type="ECO:0000256" key="3">
    <source>
        <dbReference type="ARBA" id="ARBA00022519"/>
    </source>
</evidence>
<evidence type="ECO:0000313" key="11">
    <source>
        <dbReference type="EMBL" id="RPD90900.1"/>
    </source>
</evidence>
<keyword evidence="2 9" id="KW-1003">Cell membrane</keyword>
<comment type="function">
    <text evidence="9">Essential cell division protein. May link together the upstream cell division proteins, which are predominantly cytoplasmic, with the downstream cell division proteins, which are predominantly periplasmic. May control correct divisome assembly.</text>
</comment>
<keyword evidence="7 9" id="KW-0472">Membrane</keyword>